<dbReference type="InterPro" id="IPR052483">
    <property type="entry name" value="bZIP_transcription_regulators"/>
</dbReference>
<accession>A0AB40D196</accession>
<sequence length="158" mass="18367">MSIGSEIGVNSSSSSVNKRKGKGLFLPPPPPPPPHTIAQHPLDPKKLKRLMNNRESSLLMRMRKEQNLMDMVRCVQAYKDQVNTLPIGIENTGSENKLLRKENNDLRTKMFTLSNYRDSKGVEEIMLRQEVEELNQFYHSQIDEFMKQEQQFHEQQNI</sequence>
<dbReference type="PANTHER" id="PTHR46391">
    <property type="entry name" value="BASIC LEUCINE ZIPPER 34"/>
    <property type="match status" value="1"/>
</dbReference>
<evidence type="ECO:0000313" key="6">
    <source>
        <dbReference type="Proteomes" id="UP001515500"/>
    </source>
</evidence>
<dbReference type="SMART" id="SM00338">
    <property type="entry name" value="BRLZ"/>
    <property type="match status" value="1"/>
</dbReference>
<organism evidence="6 7">
    <name type="scientific">Dioscorea cayennensis subsp. rotundata</name>
    <name type="common">White Guinea yam</name>
    <name type="synonym">Dioscorea rotundata</name>
    <dbReference type="NCBI Taxonomy" id="55577"/>
    <lineage>
        <taxon>Eukaryota</taxon>
        <taxon>Viridiplantae</taxon>
        <taxon>Streptophyta</taxon>
        <taxon>Embryophyta</taxon>
        <taxon>Tracheophyta</taxon>
        <taxon>Spermatophyta</taxon>
        <taxon>Magnoliopsida</taxon>
        <taxon>Liliopsida</taxon>
        <taxon>Dioscoreales</taxon>
        <taxon>Dioscoreaceae</taxon>
        <taxon>Dioscorea</taxon>
    </lineage>
</organism>
<evidence type="ECO:0000256" key="2">
    <source>
        <dbReference type="ARBA" id="ARBA00023163"/>
    </source>
</evidence>
<dbReference type="GeneID" id="120282435"/>
<evidence type="ECO:0000259" key="5">
    <source>
        <dbReference type="SMART" id="SM00338"/>
    </source>
</evidence>
<proteinExistence type="predicted"/>
<keyword evidence="6" id="KW-1185">Reference proteome</keyword>
<dbReference type="GO" id="GO:0003677">
    <property type="term" value="F:DNA binding"/>
    <property type="evidence" value="ECO:0007669"/>
    <property type="project" value="TreeGrafter"/>
</dbReference>
<evidence type="ECO:0000256" key="3">
    <source>
        <dbReference type="ARBA" id="ARBA00023242"/>
    </source>
</evidence>
<gene>
    <name evidence="7" type="primary">LOC120282435</name>
</gene>
<keyword evidence="2" id="KW-0804">Transcription</keyword>
<reference evidence="7" key="1">
    <citation type="submission" date="2025-08" db="UniProtKB">
        <authorList>
            <consortium name="RefSeq"/>
        </authorList>
    </citation>
    <scope>IDENTIFICATION</scope>
</reference>
<dbReference type="GO" id="GO:0005634">
    <property type="term" value="C:nucleus"/>
    <property type="evidence" value="ECO:0007669"/>
    <property type="project" value="TreeGrafter"/>
</dbReference>
<name>A0AB40D196_DIOCR</name>
<feature type="compositionally biased region" description="Low complexity" evidence="4">
    <location>
        <begin position="1"/>
        <end position="16"/>
    </location>
</feature>
<keyword evidence="3" id="KW-0539">Nucleus</keyword>
<evidence type="ECO:0000256" key="1">
    <source>
        <dbReference type="ARBA" id="ARBA00023015"/>
    </source>
</evidence>
<dbReference type="PANTHER" id="PTHR46391:SF35">
    <property type="entry name" value="BASIC LEUCINE ZIPPER 34-LIKE ISOFORM X1"/>
    <property type="match status" value="1"/>
</dbReference>
<dbReference type="GO" id="GO:0003700">
    <property type="term" value="F:DNA-binding transcription factor activity"/>
    <property type="evidence" value="ECO:0007669"/>
    <property type="project" value="InterPro"/>
</dbReference>
<evidence type="ECO:0000313" key="7">
    <source>
        <dbReference type="RefSeq" id="XP_039145183.1"/>
    </source>
</evidence>
<feature type="domain" description="BZIP" evidence="5">
    <location>
        <begin position="41"/>
        <end position="105"/>
    </location>
</feature>
<dbReference type="GO" id="GO:0045893">
    <property type="term" value="P:positive regulation of DNA-templated transcription"/>
    <property type="evidence" value="ECO:0007669"/>
    <property type="project" value="TreeGrafter"/>
</dbReference>
<evidence type="ECO:0000256" key="4">
    <source>
        <dbReference type="SAM" id="MobiDB-lite"/>
    </source>
</evidence>
<feature type="compositionally biased region" description="Pro residues" evidence="4">
    <location>
        <begin position="26"/>
        <end position="35"/>
    </location>
</feature>
<dbReference type="InterPro" id="IPR004827">
    <property type="entry name" value="bZIP"/>
</dbReference>
<keyword evidence="1" id="KW-0805">Transcription regulation</keyword>
<dbReference type="RefSeq" id="XP_039145183.1">
    <property type="nucleotide sequence ID" value="XM_039289249.1"/>
</dbReference>
<protein>
    <submittedName>
        <fullName evidence="7">Basic leucine zipper 61-like</fullName>
    </submittedName>
</protein>
<dbReference type="Proteomes" id="UP001515500">
    <property type="component" value="Chromosome 18"/>
</dbReference>
<dbReference type="AlphaFoldDB" id="A0AB40D196"/>
<feature type="region of interest" description="Disordered" evidence="4">
    <location>
        <begin position="1"/>
        <end position="42"/>
    </location>
</feature>